<gene>
    <name evidence="16 19" type="primary">leuB</name>
    <name evidence="19" type="ORF">GCM10011571_19300</name>
</gene>
<keyword evidence="7 16" id="KW-0432">Leucine biosynthesis</keyword>
<dbReference type="EMBL" id="BMHQ01000006">
    <property type="protein sequence ID" value="GGE17700.1"/>
    <property type="molecule type" value="Genomic_DNA"/>
</dbReference>
<dbReference type="GO" id="GO:0005829">
    <property type="term" value="C:cytosol"/>
    <property type="evidence" value="ECO:0007669"/>
    <property type="project" value="TreeGrafter"/>
</dbReference>
<evidence type="ECO:0000256" key="16">
    <source>
        <dbReference type="HAMAP-Rule" id="MF_01033"/>
    </source>
</evidence>
<comment type="cofactor">
    <cofactor evidence="2">
        <name>Mn(2+)</name>
        <dbReference type="ChEBI" id="CHEBI:29035"/>
    </cofactor>
</comment>
<dbReference type="EC" id="1.1.1.85" evidence="16"/>
<feature type="binding site" evidence="16">
    <location>
        <position position="108"/>
    </location>
    <ligand>
        <name>substrate</name>
    </ligand>
</feature>
<evidence type="ECO:0000313" key="20">
    <source>
        <dbReference type="Proteomes" id="UP000625210"/>
    </source>
</evidence>
<comment type="subunit">
    <text evidence="6 16 17">Homodimer.</text>
</comment>
<feature type="site" description="Important for catalysis" evidence="16">
    <location>
        <position position="143"/>
    </location>
</feature>
<keyword evidence="10 16" id="KW-0479">Metal-binding</keyword>
<feature type="site" description="Important for catalysis" evidence="16">
    <location>
        <position position="192"/>
    </location>
</feature>
<dbReference type="FunFam" id="3.40.718.10:FF:000028">
    <property type="entry name" value="3-isopropylmalate dehydrogenase"/>
    <property type="match status" value="1"/>
</dbReference>
<keyword evidence="8 16" id="KW-0963">Cytoplasm</keyword>
<comment type="catalytic activity">
    <reaction evidence="1 16 17">
        <text>(2R,3S)-3-isopropylmalate + NAD(+) = 4-methyl-2-oxopentanoate + CO2 + NADH</text>
        <dbReference type="Rhea" id="RHEA:32271"/>
        <dbReference type="ChEBI" id="CHEBI:16526"/>
        <dbReference type="ChEBI" id="CHEBI:17865"/>
        <dbReference type="ChEBI" id="CHEBI:35121"/>
        <dbReference type="ChEBI" id="CHEBI:57540"/>
        <dbReference type="ChEBI" id="CHEBI:57945"/>
        <dbReference type="EC" id="1.1.1.85"/>
    </reaction>
</comment>
<dbReference type="SUPFAM" id="SSF53659">
    <property type="entry name" value="Isocitrate/Isopropylmalate dehydrogenase-like"/>
    <property type="match status" value="1"/>
</dbReference>
<evidence type="ECO:0000256" key="10">
    <source>
        <dbReference type="ARBA" id="ARBA00022723"/>
    </source>
</evidence>
<evidence type="ECO:0000256" key="3">
    <source>
        <dbReference type="ARBA" id="ARBA00004496"/>
    </source>
</evidence>
<dbReference type="PANTHER" id="PTHR42979">
    <property type="entry name" value="3-ISOPROPYLMALATE DEHYDROGENASE"/>
    <property type="match status" value="1"/>
</dbReference>
<organism evidence="19 20">
    <name type="scientific">Marinithermofilum abyssi</name>
    <dbReference type="NCBI Taxonomy" id="1571185"/>
    <lineage>
        <taxon>Bacteria</taxon>
        <taxon>Bacillati</taxon>
        <taxon>Bacillota</taxon>
        <taxon>Bacilli</taxon>
        <taxon>Bacillales</taxon>
        <taxon>Thermoactinomycetaceae</taxon>
        <taxon>Marinithermofilum</taxon>
    </lineage>
</organism>
<dbReference type="PROSITE" id="PS00470">
    <property type="entry name" value="IDH_IMDH"/>
    <property type="match status" value="1"/>
</dbReference>
<comment type="subcellular location">
    <subcellularLocation>
        <location evidence="3 16">Cytoplasm</location>
    </subcellularLocation>
</comment>
<comment type="cofactor">
    <cofactor evidence="16 17">
        <name>Mg(2+)</name>
        <dbReference type="ChEBI" id="CHEBI:18420"/>
    </cofactor>
    <cofactor evidence="16 17">
        <name>Mn(2+)</name>
        <dbReference type="ChEBI" id="CHEBI:29035"/>
    </cofactor>
    <text evidence="16 17">Binds 1 Mg(2+) or Mn(2+) ion per subunit.</text>
</comment>
<dbReference type="InterPro" id="IPR019818">
    <property type="entry name" value="IsoCit/isopropylmalate_DH_CS"/>
</dbReference>
<dbReference type="InterPro" id="IPR024084">
    <property type="entry name" value="IsoPropMal-DH-like_dom"/>
</dbReference>
<dbReference type="SMART" id="SM01329">
    <property type="entry name" value="Iso_dh"/>
    <property type="match status" value="1"/>
</dbReference>
<dbReference type="GO" id="GO:0000287">
    <property type="term" value="F:magnesium ion binding"/>
    <property type="evidence" value="ECO:0007669"/>
    <property type="project" value="InterPro"/>
</dbReference>
<dbReference type="UniPathway" id="UPA00048">
    <property type="reaction ID" value="UER00072"/>
</dbReference>
<keyword evidence="13 16" id="KW-0520">NAD</keyword>
<dbReference type="RefSeq" id="WP_188647684.1">
    <property type="nucleotide sequence ID" value="NZ_BMHQ01000006.1"/>
</dbReference>
<feature type="domain" description="Isopropylmalate dehydrogenase-like" evidence="18">
    <location>
        <begin position="6"/>
        <end position="353"/>
    </location>
</feature>
<name>A0A8J2VDS4_9BACL</name>
<comment type="pathway">
    <text evidence="4 16 17">Amino-acid biosynthesis; L-leucine biosynthesis; L-leucine from 3-methyl-2-oxobutanoate: step 3/4.</text>
</comment>
<dbReference type="Gene3D" id="3.40.718.10">
    <property type="entry name" value="Isopropylmalate Dehydrogenase"/>
    <property type="match status" value="1"/>
</dbReference>
<reference evidence="19" key="2">
    <citation type="submission" date="2020-09" db="EMBL/GenBank/DDBJ databases">
        <authorList>
            <person name="Sun Q."/>
            <person name="Zhou Y."/>
        </authorList>
    </citation>
    <scope>NUCLEOTIDE SEQUENCE</scope>
    <source>
        <strain evidence="19">CGMCC 1.15179</strain>
    </source>
</reference>
<evidence type="ECO:0000256" key="6">
    <source>
        <dbReference type="ARBA" id="ARBA00011738"/>
    </source>
</evidence>
<dbReference type="HAMAP" id="MF_01033">
    <property type="entry name" value="LeuB_type1"/>
    <property type="match status" value="1"/>
</dbReference>
<evidence type="ECO:0000256" key="14">
    <source>
        <dbReference type="ARBA" id="ARBA00023304"/>
    </source>
</evidence>
<evidence type="ECO:0000256" key="4">
    <source>
        <dbReference type="ARBA" id="ARBA00004762"/>
    </source>
</evidence>
<feature type="binding site" evidence="16">
    <location>
        <position position="224"/>
    </location>
    <ligand>
        <name>substrate</name>
    </ligand>
</feature>
<comment type="similarity">
    <text evidence="5 16">Belongs to the isocitrate and isopropylmalate dehydrogenases family. LeuB type 1 subfamily.</text>
</comment>
<dbReference type="Pfam" id="PF00180">
    <property type="entry name" value="Iso_dh"/>
    <property type="match status" value="1"/>
</dbReference>
<feature type="binding site" evidence="16">
    <location>
        <begin position="282"/>
        <end position="294"/>
    </location>
    <ligand>
        <name>NAD(+)</name>
        <dbReference type="ChEBI" id="CHEBI:57540"/>
    </ligand>
</feature>
<dbReference type="GO" id="GO:0003862">
    <property type="term" value="F:3-isopropylmalate dehydrogenase activity"/>
    <property type="evidence" value="ECO:0007669"/>
    <property type="project" value="UniProtKB-UniRule"/>
</dbReference>
<evidence type="ECO:0000256" key="8">
    <source>
        <dbReference type="ARBA" id="ARBA00022490"/>
    </source>
</evidence>
<dbReference type="AlphaFoldDB" id="A0A8J2VDS4"/>
<evidence type="ECO:0000313" key="19">
    <source>
        <dbReference type="EMBL" id="GGE17700.1"/>
    </source>
</evidence>
<comment type="caution">
    <text evidence="19">The sequence shown here is derived from an EMBL/GenBank/DDBJ whole genome shotgun (WGS) entry which is preliminary data.</text>
</comment>
<feature type="binding site" evidence="16">
    <location>
        <position position="98"/>
    </location>
    <ligand>
        <name>substrate</name>
    </ligand>
</feature>
<keyword evidence="16" id="KW-0464">Manganese</keyword>
<comment type="function">
    <text evidence="15 16 17">Catalyzes the oxidation of 3-carboxy-2-hydroxy-4-methylpentanoate (3-isopropylmalate) to 3-carboxy-4-methyl-2-oxopentanoate. The product decarboxylates to 4-methyl-2 oxopentanoate.</text>
</comment>
<evidence type="ECO:0000256" key="5">
    <source>
        <dbReference type="ARBA" id="ARBA00008319"/>
    </source>
</evidence>
<dbReference type="GO" id="GO:0009098">
    <property type="term" value="P:L-leucine biosynthetic process"/>
    <property type="evidence" value="ECO:0007669"/>
    <property type="project" value="UniProtKB-UniRule"/>
</dbReference>
<feature type="binding site" evidence="16">
    <location>
        <position position="252"/>
    </location>
    <ligand>
        <name>Mg(2+)</name>
        <dbReference type="ChEBI" id="CHEBI:18420"/>
    </ligand>
</feature>
<dbReference type="PANTHER" id="PTHR42979:SF1">
    <property type="entry name" value="3-ISOPROPYLMALATE DEHYDROGENASE"/>
    <property type="match status" value="1"/>
</dbReference>
<evidence type="ECO:0000256" key="17">
    <source>
        <dbReference type="RuleBase" id="RU004445"/>
    </source>
</evidence>
<dbReference type="GO" id="GO:0051287">
    <property type="term" value="F:NAD binding"/>
    <property type="evidence" value="ECO:0007669"/>
    <property type="project" value="InterPro"/>
</dbReference>
<dbReference type="NCBIfam" id="TIGR00169">
    <property type="entry name" value="leuB"/>
    <property type="match status" value="1"/>
</dbReference>
<feature type="binding site" evidence="16">
    <location>
        <begin position="78"/>
        <end position="91"/>
    </location>
    <ligand>
        <name>NAD(+)</name>
        <dbReference type="ChEBI" id="CHEBI:57540"/>
    </ligand>
</feature>
<sequence>MAKTKKVAVLPGDGIGLEIVEEGVKVLKQAGEQFGYHFEVEHALIGGGAIDRLGTPFPEATNQLCRESDAVLLGAVGGPKWDQNPPELRPEKALFDLRQGLGLYANLRPASLFPGLEGSSTLRSEVLKDVDLLVVRELTGGIYFGDKWTEEKEGGATATDTLVYHEYEIERILRRAFELARGRRRKVTSVDKANVLESSRLWRKVAKRVAKDYPDVELEHMLVDNCAMQIIRRPKDFDVIVTENMFGDILSDEAAILTGSIGLLPSASLGEGSRGLYEPVHGSAPDIAGQGVANPAATILSVAMMFRHSFHDEEAARAIEQSVRQVLAEGARTADLATSDELALSTDQFGDWVVEVLKQHNPDPSVPIDMMV</sequence>
<evidence type="ECO:0000256" key="11">
    <source>
        <dbReference type="ARBA" id="ARBA00022842"/>
    </source>
</evidence>
<evidence type="ECO:0000256" key="15">
    <source>
        <dbReference type="ARBA" id="ARBA00023577"/>
    </source>
</evidence>
<dbReference type="Proteomes" id="UP000625210">
    <property type="component" value="Unassembled WGS sequence"/>
</dbReference>
<feature type="binding site" evidence="16">
    <location>
        <position position="136"/>
    </location>
    <ligand>
        <name>substrate</name>
    </ligand>
</feature>
<keyword evidence="14 16" id="KW-0100">Branched-chain amino acid biosynthesis</keyword>
<keyword evidence="12 16" id="KW-0560">Oxidoreductase</keyword>
<reference evidence="19" key="1">
    <citation type="journal article" date="2014" name="Int. J. Syst. Evol. Microbiol.">
        <title>Complete genome sequence of Corynebacterium casei LMG S-19264T (=DSM 44701T), isolated from a smear-ripened cheese.</title>
        <authorList>
            <consortium name="US DOE Joint Genome Institute (JGI-PGF)"/>
            <person name="Walter F."/>
            <person name="Albersmeier A."/>
            <person name="Kalinowski J."/>
            <person name="Ruckert C."/>
        </authorList>
    </citation>
    <scope>NUCLEOTIDE SEQUENCE</scope>
    <source>
        <strain evidence="19">CGMCC 1.15179</strain>
    </source>
</reference>
<accession>A0A8J2VDS4</accession>
<evidence type="ECO:0000256" key="9">
    <source>
        <dbReference type="ARBA" id="ARBA00022605"/>
    </source>
</evidence>
<keyword evidence="20" id="KW-1185">Reference proteome</keyword>
<evidence type="ECO:0000256" key="2">
    <source>
        <dbReference type="ARBA" id="ARBA00001936"/>
    </source>
</evidence>
<feature type="binding site" evidence="16">
    <location>
        <position position="224"/>
    </location>
    <ligand>
        <name>Mg(2+)</name>
        <dbReference type="ChEBI" id="CHEBI:18420"/>
    </ligand>
</feature>
<evidence type="ECO:0000256" key="7">
    <source>
        <dbReference type="ARBA" id="ARBA00022430"/>
    </source>
</evidence>
<protein>
    <recommendedName>
        <fullName evidence="16">3-isopropylmalate dehydrogenase</fullName>
        <ecNumber evidence="16">1.1.1.85</ecNumber>
    </recommendedName>
    <alternativeName>
        <fullName evidence="16">3-IPM-DH</fullName>
    </alternativeName>
    <alternativeName>
        <fullName evidence="16">Beta-IPM dehydrogenase</fullName>
        <shortName evidence="16">IMDH</shortName>
    </alternativeName>
</protein>
<evidence type="ECO:0000256" key="12">
    <source>
        <dbReference type="ARBA" id="ARBA00023002"/>
    </source>
</evidence>
<evidence type="ECO:0000256" key="1">
    <source>
        <dbReference type="ARBA" id="ARBA00000624"/>
    </source>
</evidence>
<keyword evidence="9 16" id="KW-0028">Amino-acid biosynthesis</keyword>
<proteinExistence type="inferred from homology"/>
<evidence type="ECO:0000256" key="13">
    <source>
        <dbReference type="ARBA" id="ARBA00023027"/>
    </source>
</evidence>
<dbReference type="InterPro" id="IPR004429">
    <property type="entry name" value="Isopropylmalate_DH"/>
</dbReference>
<keyword evidence="11 16" id="KW-0460">Magnesium</keyword>
<feature type="binding site" evidence="16">
    <location>
        <position position="248"/>
    </location>
    <ligand>
        <name>Mg(2+)</name>
        <dbReference type="ChEBI" id="CHEBI:18420"/>
    </ligand>
</feature>
<evidence type="ECO:0000259" key="18">
    <source>
        <dbReference type="SMART" id="SM01329"/>
    </source>
</evidence>